<dbReference type="Proteomes" id="UP000293331">
    <property type="component" value="Unassembled WGS sequence"/>
</dbReference>
<keyword evidence="1" id="KW-0472">Membrane</keyword>
<evidence type="ECO:0000313" key="3">
    <source>
        <dbReference type="Proteomes" id="UP000293331"/>
    </source>
</evidence>
<keyword evidence="3" id="KW-1185">Reference proteome</keyword>
<feature type="transmembrane region" description="Helical" evidence="1">
    <location>
        <begin position="31"/>
        <end position="51"/>
    </location>
</feature>
<dbReference type="AlphaFoldDB" id="A0A4Q5LS97"/>
<proteinExistence type="predicted"/>
<dbReference type="OrthoDB" id="9907040at2"/>
<keyword evidence="1" id="KW-1133">Transmembrane helix</keyword>
<organism evidence="2 3">
    <name type="scientific">Mucilaginibacter terrigena</name>
    <dbReference type="NCBI Taxonomy" id="2492395"/>
    <lineage>
        <taxon>Bacteria</taxon>
        <taxon>Pseudomonadati</taxon>
        <taxon>Bacteroidota</taxon>
        <taxon>Sphingobacteriia</taxon>
        <taxon>Sphingobacteriales</taxon>
        <taxon>Sphingobacteriaceae</taxon>
        <taxon>Mucilaginibacter</taxon>
    </lineage>
</organism>
<sequence>MPVPKRWVCQIGRIILFCYISDMFRKNAFRILINLLLTVGCLCSFILIIYGVKIKEWSTVTASLAVIAAILSTWNAQRLTWRQEDDYEPDVCVAFDLEKRSGLTLLSVKNIGGSNAYDLELKWDTPLLNLKNKEVNFTEVPVILKGQTFFKIVQGTVIFFDEVDKGLRSKIYSGTISYKINRKSNSSLKKPFFISLEPYRNSPRPSTDKHDYYLKSTRIPENLNAINDTLKQLKTLFNKLNEK</sequence>
<evidence type="ECO:0000313" key="2">
    <source>
        <dbReference type="EMBL" id="RYU92446.1"/>
    </source>
</evidence>
<gene>
    <name evidence="2" type="ORF">EWM62_03150</name>
</gene>
<comment type="caution">
    <text evidence="2">The sequence shown here is derived from an EMBL/GenBank/DDBJ whole genome shotgun (WGS) entry which is preliminary data.</text>
</comment>
<dbReference type="EMBL" id="SEWG01000001">
    <property type="protein sequence ID" value="RYU92446.1"/>
    <property type="molecule type" value="Genomic_DNA"/>
</dbReference>
<reference evidence="2 3" key="1">
    <citation type="submission" date="2019-02" db="EMBL/GenBank/DDBJ databases">
        <title>Bacterial novel species Mucilaginibacter sp. 17JY9-4 isolated from soil.</title>
        <authorList>
            <person name="Jung H.-Y."/>
        </authorList>
    </citation>
    <scope>NUCLEOTIDE SEQUENCE [LARGE SCALE GENOMIC DNA]</scope>
    <source>
        <strain evidence="2 3">17JY9-4</strain>
    </source>
</reference>
<accession>A0A4Q5LS97</accession>
<dbReference type="RefSeq" id="WP_129875173.1">
    <property type="nucleotide sequence ID" value="NZ_SEWG01000001.1"/>
</dbReference>
<protein>
    <submittedName>
        <fullName evidence="2">Uncharacterized protein</fullName>
    </submittedName>
</protein>
<feature type="transmembrane region" description="Helical" evidence="1">
    <location>
        <begin position="57"/>
        <end position="74"/>
    </location>
</feature>
<name>A0A4Q5LS97_9SPHI</name>
<keyword evidence="1" id="KW-0812">Transmembrane</keyword>
<evidence type="ECO:0000256" key="1">
    <source>
        <dbReference type="SAM" id="Phobius"/>
    </source>
</evidence>